<evidence type="ECO:0000313" key="1">
    <source>
        <dbReference type="EMBL" id="UOF00995.1"/>
    </source>
</evidence>
<protein>
    <recommendedName>
        <fullName evidence="3">Hemagglutinin</fullName>
    </recommendedName>
</protein>
<dbReference type="EMBL" id="CP093442">
    <property type="protein sequence ID" value="UOF00995.1"/>
    <property type="molecule type" value="Genomic_DNA"/>
</dbReference>
<dbReference type="PROSITE" id="PS51257">
    <property type="entry name" value="PROKAR_LIPOPROTEIN"/>
    <property type="match status" value="1"/>
</dbReference>
<dbReference type="RefSeq" id="WP_243537215.1">
    <property type="nucleotide sequence ID" value="NZ_CP093442.1"/>
</dbReference>
<accession>A0ABY4C7U3</accession>
<sequence>MGNIRYVVFILSIALGGCHLKGNLDQSLLTPELQVVDGAKSSNGDVPLKGVCSANLEVRIYTEDGSIDKTVPCVNGEYSTTVTLSGAEGPKTIFAEYKEKQENIPSAETEVIYDLTPPAGSPSFTGWAGGDSNDVSARLVSVGSADTSVSGFKYILSQNANCSTQLAALQAAPENAINAQVSLSATAEGTYYVCTLLKDSAGNWQTSANQSAPLNIDLTPPAPVTGSPASNAQVRTTNTISGSCEDNGNNVVITGDIANAPLYFPCIAGSFSGSVDLTGSDGVKTINYQQLDDVGNTGTGTLSLVKDTTAPVLSVTSHTANQQVLASITLTGACENNGNVVTASGDFTGSPANANCVGGNYSLPITLSGVDGSKSITVQQLDIAGNTGSVTHSLVKDTTAPTVAVTSHLNDAETLATVTVAGTCENNGFNVSVTGAVDGAPVTLTCTAGTFSGSITLSGADGAKTFTLMQSDTAGNTASVNHRLVKDTTAPVITVTSPTYDHGVAPTFTISGTCEDNGNNVTVTGDITGGPVVFACVAGAFTGSLSVPGSDGLKNLTLKQLDDVTNEGSLAHRVDKDTTAPIVTISSPTNNSTIDPVGTSIGGNCTYGDTLTLGGTIAEAGQTIACAANGTWSTSVNFTQEGENQTLVITQTDDVGLSDSETYNLIADPPVFTITGARPALAVRGVACAMCHAKVKGDIVTDFGHGQSFFLGNGSSADSRYRPYEAGIYAHDWRDGVQIDGNLYTKNASVTVTDYVNALQDPAAGNSTPGGGWTLADVVTKQMYSTVRATLMRLISFIGQAPTNAVPGMYGSIVYKNNILIASPTAAQINALTGSMSLVATDSGVSIYKKSTATLANLNIVAGVGGKYVRNSGNVDCWGDVVIQGPLFLDNLQLNSRAAGCRLHVNGTVFIRGGITYLNEATYPKVNVQITSSRAIIVGMNPNFVFERFSSSVWPKVPTGSFPDETSTLNNMTNILSEASRIADLDNDGGPMMVAQYVTYSGGAIATRTNVGYAYNQTTDLSAQPARVAANNGWAAIPGQETTYNAVRGNCTVDTTDAITNSRPCILTWAGTYGKKTVNFNHLLLNAPIVHSRYFGLFKGIVIADFFMPAVEHLEYEYDSTFDSVPVLPLVIQNVYSISN</sequence>
<reference evidence="1" key="1">
    <citation type="submission" date="2022-03" db="EMBL/GenBank/DDBJ databases">
        <title>Genome Identification and Characterization of new species Bdellovibrio reynosense LBG001 sp. nov. from a Mexico soil sample.</title>
        <authorList>
            <person name="Camilli A."/>
            <person name="Ajao Y."/>
            <person name="Guo X."/>
        </authorList>
    </citation>
    <scope>NUCLEOTIDE SEQUENCE</scope>
    <source>
        <strain evidence="1">LBG001</strain>
    </source>
</reference>
<organism evidence="1 2">
    <name type="scientific">Bdellovibrio reynosensis</name>
    <dbReference type="NCBI Taxonomy" id="2835041"/>
    <lineage>
        <taxon>Bacteria</taxon>
        <taxon>Pseudomonadati</taxon>
        <taxon>Bdellovibrionota</taxon>
        <taxon>Bdellovibrionia</taxon>
        <taxon>Bdellovibrionales</taxon>
        <taxon>Pseudobdellovibrionaceae</taxon>
        <taxon>Bdellovibrio</taxon>
    </lineage>
</organism>
<proteinExistence type="predicted"/>
<evidence type="ECO:0008006" key="3">
    <source>
        <dbReference type="Google" id="ProtNLM"/>
    </source>
</evidence>
<dbReference type="Gene3D" id="2.60.40.10">
    <property type="entry name" value="Immunoglobulins"/>
    <property type="match status" value="2"/>
</dbReference>
<gene>
    <name evidence="1" type="ORF">MNR06_14940</name>
</gene>
<name>A0ABY4C7U3_9BACT</name>
<keyword evidence="2" id="KW-1185">Reference proteome</keyword>
<dbReference type="Proteomes" id="UP000830116">
    <property type="component" value="Chromosome"/>
</dbReference>
<dbReference type="InterPro" id="IPR013783">
    <property type="entry name" value="Ig-like_fold"/>
</dbReference>
<evidence type="ECO:0000313" key="2">
    <source>
        <dbReference type="Proteomes" id="UP000830116"/>
    </source>
</evidence>